<evidence type="ECO:0008006" key="5">
    <source>
        <dbReference type="Google" id="ProtNLM"/>
    </source>
</evidence>
<evidence type="ECO:0000313" key="3">
    <source>
        <dbReference type="EMBL" id="VZR75424.1"/>
    </source>
</evidence>
<feature type="transmembrane region" description="Helical" evidence="1">
    <location>
        <begin position="20"/>
        <end position="43"/>
    </location>
</feature>
<feature type="transmembrane region" description="Helical" evidence="1">
    <location>
        <begin position="112"/>
        <end position="136"/>
    </location>
</feature>
<accession>A0A654IFW0</accession>
<name>A0A654IFW0_9MOLU</name>
<organism evidence="3">
    <name type="scientific">Mycoplasma feriruminatoris</name>
    <dbReference type="NCBI Taxonomy" id="1179777"/>
    <lineage>
        <taxon>Bacteria</taxon>
        <taxon>Bacillati</taxon>
        <taxon>Mycoplasmatota</taxon>
        <taxon>Mollicutes</taxon>
        <taxon>Mycoplasmataceae</taxon>
        <taxon>Mycoplasma</taxon>
    </lineage>
</organism>
<feature type="transmembrane region" description="Helical" evidence="1">
    <location>
        <begin position="74"/>
        <end position="100"/>
    </location>
</feature>
<reference evidence="3" key="1">
    <citation type="submission" date="2019-11" db="EMBL/GenBank/DDBJ databases">
        <authorList>
            <person name="Falquet L."/>
            <person name="Falquet L."/>
        </authorList>
    </citation>
    <scope>NUCLEOTIDE SEQUENCE</scope>
    <source>
        <strain evidence="4">G1650</strain>
        <strain evidence="3">G1705</strain>
        <strain evidence="2">G5813/1+2</strain>
    </source>
</reference>
<sequence>MEPIITKSNQKLDDSYKAALILIIIGCSFTLLWAIFSMFSLIVGSASVSAAANSYPIDPTNHDIYIPRNHVSGIVYLSLTASILLIIASIPTLITIIFAAKSLKYKTYKYKVVCGVMRIIFGLLFGIIGGVFALTISKKDQKQENKITVEDLK</sequence>
<proteinExistence type="predicted"/>
<evidence type="ECO:0000256" key="1">
    <source>
        <dbReference type="SAM" id="Phobius"/>
    </source>
</evidence>
<keyword evidence="1" id="KW-1133">Transmembrane helix</keyword>
<dbReference type="EMBL" id="LR739234">
    <property type="protein sequence ID" value="VZR97700.1"/>
    <property type="molecule type" value="Genomic_DNA"/>
</dbReference>
<dbReference type="EMBL" id="LR739233">
    <property type="protein sequence ID" value="VZR75424.1"/>
    <property type="molecule type" value="Genomic_DNA"/>
</dbReference>
<keyword evidence="1" id="KW-0812">Transmembrane</keyword>
<dbReference type="EMBL" id="LR738858">
    <property type="protein sequence ID" value="VZK65276.1"/>
    <property type="molecule type" value="Genomic_DNA"/>
</dbReference>
<protein>
    <recommendedName>
        <fullName evidence="5">DUF4064 domain-containing protein</fullName>
    </recommendedName>
</protein>
<keyword evidence="1" id="KW-0472">Membrane</keyword>
<evidence type="ECO:0000313" key="4">
    <source>
        <dbReference type="EMBL" id="VZR97700.1"/>
    </source>
</evidence>
<evidence type="ECO:0000313" key="2">
    <source>
        <dbReference type="EMBL" id="VZK65276.1"/>
    </source>
</evidence>
<gene>
    <name evidence="2" type="ORF">MF5292_00449</name>
    <name evidence="4" type="ORF">MF5293_00451</name>
    <name evidence="3" type="ORF">MF5294_00452</name>
</gene>
<dbReference type="AlphaFoldDB" id="A0A654IFW0"/>